<proteinExistence type="predicted"/>
<evidence type="ECO:0000313" key="1">
    <source>
        <dbReference type="EMBL" id="KXA90376.1"/>
    </source>
</evidence>
<dbReference type="Proteomes" id="UP000070184">
    <property type="component" value="Unassembled WGS sequence"/>
</dbReference>
<reference evidence="1 2" key="1">
    <citation type="journal article" date="2016" name="Sci. Rep.">
        <title>Metabolic traits of an uncultured archaeal lineage -MSBL1- from brine pools of the Red Sea.</title>
        <authorList>
            <person name="Mwirichia R."/>
            <person name="Alam I."/>
            <person name="Rashid M."/>
            <person name="Vinu M."/>
            <person name="Ba-Alawi W."/>
            <person name="Anthony Kamau A."/>
            <person name="Kamanda Ngugi D."/>
            <person name="Goker M."/>
            <person name="Klenk H.P."/>
            <person name="Bajic V."/>
            <person name="Stingl U."/>
        </authorList>
    </citation>
    <scope>NUCLEOTIDE SEQUENCE [LARGE SCALE GENOMIC DNA]</scope>
    <source>
        <strain evidence="1">SCGC-AAA259B11</strain>
    </source>
</reference>
<protein>
    <submittedName>
        <fullName evidence="1">Uncharacterized protein</fullName>
    </submittedName>
</protein>
<comment type="caution">
    <text evidence="1">The sequence shown here is derived from an EMBL/GenBank/DDBJ whole genome shotgun (WGS) entry which is preliminary data.</text>
</comment>
<sequence length="99" mass="11681">MKVDSEKELSEVDTGELKLKLEKPLTMSKSEDSKYVHLTNRRLEIWTFGETYEEAVESFKEYFRFLYEAYYLEDDEGLGEIAMRIKKRIGELSPTEVEA</sequence>
<accession>A0A133U8B2</accession>
<name>A0A133U8B2_9EURY</name>
<dbReference type="EMBL" id="LHXK01000006">
    <property type="protein sequence ID" value="KXA90376.1"/>
    <property type="molecule type" value="Genomic_DNA"/>
</dbReference>
<dbReference type="AlphaFoldDB" id="A0A133U8B2"/>
<evidence type="ECO:0000313" key="2">
    <source>
        <dbReference type="Proteomes" id="UP000070184"/>
    </source>
</evidence>
<keyword evidence="2" id="KW-1185">Reference proteome</keyword>
<organism evidence="1 2">
    <name type="scientific">candidate division MSBL1 archaeon SCGC-AAA259B11</name>
    <dbReference type="NCBI Taxonomy" id="1698260"/>
    <lineage>
        <taxon>Archaea</taxon>
        <taxon>Methanobacteriati</taxon>
        <taxon>Methanobacteriota</taxon>
        <taxon>candidate division MSBL1</taxon>
    </lineage>
</organism>
<gene>
    <name evidence="1" type="ORF">AKJ61_00825</name>
</gene>